<evidence type="ECO:0000313" key="10">
    <source>
        <dbReference type="EMBL" id="GGC25334.1"/>
    </source>
</evidence>
<keyword evidence="3" id="KW-0813">Transport</keyword>
<organism evidence="10 11">
    <name type="scientific">Parapedobacter defluvii</name>
    <dbReference type="NCBI Taxonomy" id="2045106"/>
    <lineage>
        <taxon>Bacteria</taxon>
        <taxon>Pseudomonadati</taxon>
        <taxon>Bacteroidota</taxon>
        <taxon>Sphingobacteriia</taxon>
        <taxon>Sphingobacteriales</taxon>
        <taxon>Sphingobacteriaceae</taxon>
        <taxon>Parapedobacter</taxon>
    </lineage>
</organism>
<reference evidence="11" key="1">
    <citation type="journal article" date="2019" name="Int. J. Syst. Evol. Microbiol.">
        <title>The Global Catalogue of Microorganisms (GCM) 10K type strain sequencing project: providing services to taxonomists for standard genome sequencing and annotation.</title>
        <authorList>
            <consortium name="The Broad Institute Genomics Platform"/>
            <consortium name="The Broad Institute Genome Sequencing Center for Infectious Disease"/>
            <person name="Wu L."/>
            <person name="Ma J."/>
        </authorList>
    </citation>
    <scope>NUCLEOTIDE SEQUENCE [LARGE SCALE GENOMIC DNA]</scope>
    <source>
        <strain evidence="11">CGMCC 1.15342</strain>
    </source>
</reference>
<accession>A0ABQ1LNU9</accession>
<keyword evidence="8" id="KW-0175">Coiled coil</keyword>
<evidence type="ECO:0000256" key="9">
    <source>
        <dbReference type="SAM" id="SignalP"/>
    </source>
</evidence>
<sequence>MRDRIRYVILGGVMLGLASLSAFAQDTLTLEQSIKLALKQNLEVQQSQIRTQNQAINLRQAKNNLLPDLNARLGHSFEVGRAIDPETNQYLNNVTNRYGNQSVSSSVVLFDGLRMFHDITQQAYAYRATQLDEQYAKEQIALNVTRAYIQALAARDVVAQADSLAAVMRRQVERSTLLFNQGASNPGDYYDLKGQYASDLNNLNEARNQYNEALVSLFQLINLPFNAETKLASFQELPLATTDTLTDEQLYQTAADRLGILKAAENWKKQAQFGLKAARSSYFPSLSMGAGLSSSYIHGNGAYVDQVRDRIGQNLGFTLSIPILNRFQVRNNVARAKLDLLDAENNAQTRRNELQQAASQALFNLDAAKERYKNLMDQVENYAESFRIAEVRFNAGAINSVDYLFAKNKLDNATANLVIARYQWHLRQRIVEYYHGELVLPKTD</sequence>
<comment type="subcellular location">
    <subcellularLocation>
        <location evidence="1">Cell outer membrane</location>
    </subcellularLocation>
</comment>
<dbReference type="Gene3D" id="1.20.1600.10">
    <property type="entry name" value="Outer membrane efflux proteins (OEP)"/>
    <property type="match status" value="1"/>
</dbReference>
<dbReference type="EMBL" id="BMIK01000004">
    <property type="protein sequence ID" value="GGC25334.1"/>
    <property type="molecule type" value="Genomic_DNA"/>
</dbReference>
<evidence type="ECO:0000256" key="4">
    <source>
        <dbReference type="ARBA" id="ARBA00022452"/>
    </source>
</evidence>
<evidence type="ECO:0000256" key="6">
    <source>
        <dbReference type="ARBA" id="ARBA00023136"/>
    </source>
</evidence>
<keyword evidence="11" id="KW-1185">Reference proteome</keyword>
<feature type="signal peptide" evidence="9">
    <location>
        <begin position="1"/>
        <end position="24"/>
    </location>
</feature>
<feature type="chain" id="PRO_5046849005" evidence="9">
    <location>
        <begin position="25"/>
        <end position="444"/>
    </location>
</feature>
<keyword evidence="6" id="KW-0472">Membrane</keyword>
<name>A0ABQ1LNU9_9SPHI</name>
<dbReference type="Pfam" id="PF02321">
    <property type="entry name" value="OEP"/>
    <property type="match status" value="2"/>
</dbReference>
<dbReference type="RefSeq" id="WP_188749474.1">
    <property type="nucleotide sequence ID" value="NZ_BMIK01000004.1"/>
</dbReference>
<dbReference type="PANTHER" id="PTHR30026">
    <property type="entry name" value="OUTER MEMBRANE PROTEIN TOLC"/>
    <property type="match status" value="1"/>
</dbReference>
<evidence type="ECO:0000256" key="2">
    <source>
        <dbReference type="ARBA" id="ARBA00007613"/>
    </source>
</evidence>
<evidence type="ECO:0000256" key="7">
    <source>
        <dbReference type="ARBA" id="ARBA00023237"/>
    </source>
</evidence>
<dbReference type="InterPro" id="IPR003423">
    <property type="entry name" value="OMP_efflux"/>
</dbReference>
<gene>
    <name evidence="10" type="ORF">GCM10011386_16580</name>
</gene>
<evidence type="ECO:0000256" key="3">
    <source>
        <dbReference type="ARBA" id="ARBA00022448"/>
    </source>
</evidence>
<keyword evidence="9" id="KW-0732">Signal</keyword>
<dbReference type="InterPro" id="IPR051906">
    <property type="entry name" value="TolC-like"/>
</dbReference>
<comment type="similarity">
    <text evidence="2">Belongs to the outer membrane factor (OMF) (TC 1.B.17) family.</text>
</comment>
<dbReference type="Proteomes" id="UP000597338">
    <property type="component" value="Unassembled WGS sequence"/>
</dbReference>
<keyword evidence="7" id="KW-0998">Cell outer membrane</keyword>
<evidence type="ECO:0000256" key="8">
    <source>
        <dbReference type="SAM" id="Coils"/>
    </source>
</evidence>
<keyword evidence="5" id="KW-0812">Transmembrane</keyword>
<comment type="caution">
    <text evidence="10">The sequence shown here is derived from an EMBL/GenBank/DDBJ whole genome shotgun (WGS) entry which is preliminary data.</text>
</comment>
<dbReference type="SUPFAM" id="SSF56954">
    <property type="entry name" value="Outer membrane efflux proteins (OEP)"/>
    <property type="match status" value="1"/>
</dbReference>
<evidence type="ECO:0000256" key="5">
    <source>
        <dbReference type="ARBA" id="ARBA00022692"/>
    </source>
</evidence>
<proteinExistence type="inferred from homology"/>
<keyword evidence="4" id="KW-1134">Transmembrane beta strand</keyword>
<evidence type="ECO:0000256" key="1">
    <source>
        <dbReference type="ARBA" id="ARBA00004442"/>
    </source>
</evidence>
<dbReference type="PANTHER" id="PTHR30026:SF20">
    <property type="entry name" value="OUTER MEMBRANE PROTEIN TOLC"/>
    <property type="match status" value="1"/>
</dbReference>
<evidence type="ECO:0000313" key="11">
    <source>
        <dbReference type="Proteomes" id="UP000597338"/>
    </source>
</evidence>
<feature type="coiled-coil region" evidence="8">
    <location>
        <begin position="333"/>
        <end position="385"/>
    </location>
</feature>
<protein>
    <submittedName>
        <fullName evidence="10">Transporter</fullName>
    </submittedName>
</protein>